<feature type="region of interest" description="Disordered" evidence="1">
    <location>
        <begin position="1"/>
        <end position="24"/>
    </location>
</feature>
<dbReference type="Proteomes" id="UP000053958">
    <property type="component" value="Unassembled WGS sequence"/>
</dbReference>
<dbReference type="RefSeq" id="XP_013323885.1">
    <property type="nucleotide sequence ID" value="XM_013468431.1"/>
</dbReference>
<dbReference type="AlphaFoldDB" id="A0A0F4YI32"/>
<evidence type="ECO:0000313" key="2">
    <source>
        <dbReference type="EMBL" id="KKA17273.1"/>
    </source>
</evidence>
<organism evidence="2 3">
    <name type="scientific">Rasamsonia emersonii (strain ATCC 16479 / CBS 393.64 / IMI 116815)</name>
    <dbReference type="NCBI Taxonomy" id="1408163"/>
    <lineage>
        <taxon>Eukaryota</taxon>
        <taxon>Fungi</taxon>
        <taxon>Dikarya</taxon>
        <taxon>Ascomycota</taxon>
        <taxon>Pezizomycotina</taxon>
        <taxon>Eurotiomycetes</taxon>
        <taxon>Eurotiomycetidae</taxon>
        <taxon>Eurotiales</taxon>
        <taxon>Trichocomaceae</taxon>
        <taxon>Rasamsonia</taxon>
    </lineage>
</organism>
<evidence type="ECO:0000313" key="3">
    <source>
        <dbReference type="Proteomes" id="UP000053958"/>
    </source>
</evidence>
<feature type="compositionally biased region" description="Basic and acidic residues" evidence="1">
    <location>
        <begin position="1"/>
        <end position="11"/>
    </location>
</feature>
<comment type="caution">
    <text evidence="2">The sequence shown here is derived from an EMBL/GenBank/DDBJ whole genome shotgun (WGS) entry which is preliminary data.</text>
</comment>
<name>A0A0F4YI32_RASE3</name>
<dbReference type="GeneID" id="25321041"/>
<keyword evidence="3" id="KW-1185">Reference proteome</keyword>
<sequence>MLRADQNDRMPTRAPKRRSCSGSDEVELWQLIEGPVTEMGERSDMTAGRKEVAPEAMVELLLLAGNLLSKPHFSSVVRCMSTNWVRIQAVRTSGPSNVVHVVMSLSVSAGMRRPPLEWIVPNLRQVKTKPSS</sequence>
<protein>
    <submittedName>
        <fullName evidence="2">Uncharacterized protein</fullName>
    </submittedName>
</protein>
<reference evidence="2 3" key="1">
    <citation type="submission" date="2015-04" db="EMBL/GenBank/DDBJ databases">
        <authorList>
            <person name="Heijne W.H."/>
            <person name="Fedorova N.D."/>
            <person name="Nierman W.C."/>
            <person name="Vollebregt A.W."/>
            <person name="Zhao Z."/>
            <person name="Wu L."/>
            <person name="Kumar M."/>
            <person name="Stam H."/>
            <person name="van den Berg M.A."/>
            <person name="Pel H.J."/>
        </authorList>
    </citation>
    <scope>NUCLEOTIDE SEQUENCE [LARGE SCALE GENOMIC DNA]</scope>
    <source>
        <strain evidence="2 3">CBS 393.64</strain>
    </source>
</reference>
<dbReference type="EMBL" id="LASV01000678">
    <property type="protein sequence ID" value="KKA17273.1"/>
    <property type="molecule type" value="Genomic_DNA"/>
</dbReference>
<evidence type="ECO:0000256" key="1">
    <source>
        <dbReference type="SAM" id="MobiDB-lite"/>
    </source>
</evidence>
<gene>
    <name evidence="2" type="ORF">T310_8950</name>
</gene>
<proteinExistence type="predicted"/>
<accession>A0A0F4YI32</accession>